<evidence type="ECO:0000313" key="2">
    <source>
        <dbReference type="Proteomes" id="UP000515728"/>
    </source>
</evidence>
<reference evidence="1 2" key="1">
    <citation type="submission" date="2020-08" db="EMBL/GenBank/DDBJ databases">
        <authorList>
            <person name="Mo P."/>
        </authorList>
    </citation>
    <scope>NUCLEOTIDE SEQUENCE [LARGE SCALE GENOMIC DNA]</scope>
    <source>
        <strain evidence="1 2">CGMCC 4.1532</strain>
    </source>
</reference>
<organism evidence="1 2">
    <name type="scientific">Pseudonocardia petroleophila</name>
    <dbReference type="NCBI Taxonomy" id="37331"/>
    <lineage>
        <taxon>Bacteria</taxon>
        <taxon>Bacillati</taxon>
        <taxon>Actinomycetota</taxon>
        <taxon>Actinomycetes</taxon>
        <taxon>Pseudonocardiales</taxon>
        <taxon>Pseudonocardiaceae</taxon>
        <taxon>Pseudonocardia</taxon>
    </lineage>
</organism>
<dbReference type="KEGG" id="ppel:H6H00_07095"/>
<accession>A0A7G7MLN7</accession>
<protein>
    <submittedName>
        <fullName evidence="1">Uncharacterized protein</fullName>
    </submittedName>
</protein>
<proteinExistence type="predicted"/>
<dbReference type="RefSeq" id="WP_185720525.1">
    <property type="nucleotide sequence ID" value="NZ_BAAAWI010000001.1"/>
</dbReference>
<keyword evidence="2" id="KW-1185">Reference proteome</keyword>
<dbReference type="Proteomes" id="UP000515728">
    <property type="component" value="Chromosome"/>
</dbReference>
<dbReference type="AlphaFoldDB" id="A0A7G7MLN7"/>
<name>A0A7G7MLN7_9PSEU</name>
<dbReference type="EMBL" id="CP060131">
    <property type="protein sequence ID" value="QNG53698.1"/>
    <property type="molecule type" value="Genomic_DNA"/>
</dbReference>
<gene>
    <name evidence="1" type="ORF">H6H00_07095</name>
</gene>
<sequence>MIEFKYYMSRPTYRLDGSAGPRKGGASAQNEREFHACVEKLGTTTIDGIDQRRLVLV</sequence>
<evidence type="ECO:0000313" key="1">
    <source>
        <dbReference type="EMBL" id="QNG53698.1"/>
    </source>
</evidence>